<organism evidence="1 2">
    <name type="scientific">Salix purpurea</name>
    <name type="common">Purple osier willow</name>
    <dbReference type="NCBI Taxonomy" id="77065"/>
    <lineage>
        <taxon>Eukaryota</taxon>
        <taxon>Viridiplantae</taxon>
        <taxon>Streptophyta</taxon>
        <taxon>Embryophyta</taxon>
        <taxon>Tracheophyta</taxon>
        <taxon>Spermatophyta</taxon>
        <taxon>Magnoliopsida</taxon>
        <taxon>eudicotyledons</taxon>
        <taxon>Gunneridae</taxon>
        <taxon>Pentapetalae</taxon>
        <taxon>rosids</taxon>
        <taxon>fabids</taxon>
        <taxon>Malpighiales</taxon>
        <taxon>Salicaceae</taxon>
        <taxon>Saliceae</taxon>
        <taxon>Salix</taxon>
    </lineage>
</organism>
<dbReference type="AlphaFoldDB" id="A0A9Q0USX2"/>
<protein>
    <submittedName>
        <fullName evidence="1">Uncharacterized protein</fullName>
    </submittedName>
</protein>
<evidence type="ECO:0000313" key="2">
    <source>
        <dbReference type="Proteomes" id="UP001151532"/>
    </source>
</evidence>
<reference evidence="1" key="1">
    <citation type="submission" date="2022-11" db="EMBL/GenBank/DDBJ databases">
        <authorList>
            <person name="Hyden B.L."/>
            <person name="Feng K."/>
            <person name="Yates T."/>
            <person name="Jawdy S."/>
            <person name="Smart L.B."/>
            <person name="Muchero W."/>
        </authorList>
    </citation>
    <scope>NUCLEOTIDE SEQUENCE</scope>
    <source>
        <tissue evidence="1">Shoot tip</tissue>
    </source>
</reference>
<keyword evidence="2" id="KW-1185">Reference proteome</keyword>
<dbReference type="EMBL" id="JAPFFK010000011">
    <property type="protein sequence ID" value="KAJ6735233.1"/>
    <property type="molecule type" value="Genomic_DNA"/>
</dbReference>
<accession>A0A9Q0USX2</accession>
<name>A0A9Q0USX2_SALPP</name>
<proteinExistence type="predicted"/>
<dbReference type="Proteomes" id="UP001151532">
    <property type="component" value="Chromosome 17"/>
</dbReference>
<comment type="caution">
    <text evidence="1">The sequence shown here is derived from an EMBL/GenBank/DDBJ whole genome shotgun (WGS) entry which is preliminary data.</text>
</comment>
<sequence length="79" mass="9091">MPSLMSHEHSNIFNDHEKKLFRLKHSTNDRSIQKFCRGEMGNFLGCIEGTVPDASCNVHNYPIIRHKGEEHTKVFPNIA</sequence>
<evidence type="ECO:0000313" key="1">
    <source>
        <dbReference type="EMBL" id="KAJ6735233.1"/>
    </source>
</evidence>
<gene>
    <name evidence="1" type="ORF">OIU79_002328</name>
</gene>
<reference evidence="1" key="2">
    <citation type="journal article" date="2023" name="Int. J. Mol. Sci.">
        <title>De Novo Assembly and Annotation of 11 Diverse Shrub Willow (Salix) Genomes Reveals Novel Gene Organization in Sex-Linked Regions.</title>
        <authorList>
            <person name="Hyden B."/>
            <person name="Feng K."/>
            <person name="Yates T.B."/>
            <person name="Jawdy S."/>
            <person name="Cereghino C."/>
            <person name="Smart L.B."/>
            <person name="Muchero W."/>
        </authorList>
    </citation>
    <scope>NUCLEOTIDE SEQUENCE</scope>
    <source>
        <tissue evidence="1">Shoot tip</tissue>
    </source>
</reference>